<evidence type="ECO:0000256" key="15">
    <source>
        <dbReference type="ARBA" id="ARBA00047690"/>
    </source>
</evidence>
<evidence type="ECO:0000256" key="9">
    <source>
        <dbReference type="ARBA" id="ARBA00022989"/>
    </source>
</evidence>
<evidence type="ECO:0000256" key="6">
    <source>
        <dbReference type="ARBA" id="ARBA00022475"/>
    </source>
</evidence>
<feature type="transmembrane region" description="Helical" evidence="16">
    <location>
        <begin position="26"/>
        <end position="45"/>
    </location>
</feature>
<dbReference type="InterPro" id="IPR044878">
    <property type="entry name" value="UbiA_sf"/>
</dbReference>
<comment type="miscellaneous">
    <text evidence="16">Carbon 2 of the heme B porphyrin ring is defined according to the Fischer nomenclature.</text>
</comment>
<keyword evidence="9 16" id="KW-1133">Transmembrane helix</keyword>
<evidence type="ECO:0000256" key="5">
    <source>
        <dbReference type="ARBA" id="ARBA00012292"/>
    </source>
</evidence>
<keyword evidence="11 16" id="KW-0472">Membrane</keyword>
<dbReference type="KEGG" id="pmet:G4Y79_13885"/>
<dbReference type="Pfam" id="PF01040">
    <property type="entry name" value="UbiA"/>
    <property type="match status" value="1"/>
</dbReference>
<dbReference type="UniPathway" id="UPA00834">
    <property type="reaction ID" value="UER00712"/>
</dbReference>
<feature type="transmembrane region" description="Helical" evidence="16">
    <location>
        <begin position="119"/>
        <end position="139"/>
    </location>
</feature>
<dbReference type="HAMAP" id="MF_00154">
    <property type="entry name" value="CyoE_CtaB"/>
    <property type="match status" value="1"/>
</dbReference>
<feature type="transmembrane region" description="Helical" evidence="16">
    <location>
        <begin position="221"/>
        <end position="242"/>
    </location>
</feature>
<feature type="transmembrane region" description="Helical" evidence="16">
    <location>
        <begin position="93"/>
        <end position="113"/>
    </location>
</feature>
<dbReference type="InterPro" id="IPR006369">
    <property type="entry name" value="Protohaem_IX_farnesylTrfase"/>
</dbReference>
<evidence type="ECO:0000256" key="2">
    <source>
        <dbReference type="ARBA" id="ARBA00004651"/>
    </source>
</evidence>
<evidence type="ECO:0000256" key="8">
    <source>
        <dbReference type="ARBA" id="ARBA00022692"/>
    </source>
</evidence>
<keyword evidence="18" id="KW-1185">Reference proteome</keyword>
<comment type="pathway">
    <text evidence="3 16">Porphyrin-containing compound metabolism; heme O biosynthesis; heme O from protoheme: step 1/1.</text>
</comment>
<evidence type="ECO:0000256" key="14">
    <source>
        <dbReference type="ARBA" id="ARBA00042475"/>
    </source>
</evidence>
<keyword evidence="7 16" id="KW-0808">Transferase</keyword>
<feature type="transmembrane region" description="Helical" evidence="16">
    <location>
        <begin position="51"/>
        <end position="72"/>
    </location>
</feature>
<sequence>MAIITQSDQSVSALFKAYRELMKLRIVALLVFTCITAMFVAAAGRPDALKLLATVVGGVLSAGGASALNQFLDRDMDAKMKRTAHRPIPSGRITPINALLFGIGLVAWSVLILGLFVNWLAAALALGGAIYYVVLYTVLLKRNTVANIVIGGGAGAMPVLVGWAAVTGTLSIEAFLLFAIVFYWTPPHSWALALMVNKDYAAVGVPMMPVARGPETTHWQILFYSVQLVLVSLLPAGALLVPGVEFMGLFYLISAVLLGVRLLYLCVLLIQRANKPTARRLYKYSSMYLLFLFLAMIIDSLL</sequence>
<organism evidence="17 18">
    <name type="scientific">Phototrophicus methaneseepsis</name>
    <dbReference type="NCBI Taxonomy" id="2710758"/>
    <lineage>
        <taxon>Bacteria</taxon>
        <taxon>Bacillati</taxon>
        <taxon>Chloroflexota</taxon>
        <taxon>Candidatus Thermofontia</taxon>
        <taxon>Phototrophicales</taxon>
        <taxon>Phototrophicaceae</taxon>
        <taxon>Phototrophicus</taxon>
    </lineage>
</organism>
<evidence type="ECO:0000256" key="16">
    <source>
        <dbReference type="HAMAP-Rule" id="MF_00154"/>
    </source>
</evidence>
<dbReference type="RefSeq" id="WP_195168874.1">
    <property type="nucleotide sequence ID" value="NZ_CP062983.1"/>
</dbReference>
<keyword evidence="6 16" id="KW-1003">Cell membrane</keyword>
<dbReference type="AlphaFoldDB" id="A0A7S8E5L5"/>
<dbReference type="NCBIfam" id="NF003349">
    <property type="entry name" value="PRK04375.1-2"/>
    <property type="match status" value="1"/>
</dbReference>
<dbReference type="PROSITE" id="PS00943">
    <property type="entry name" value="UBIA"/>
    <property type="match status" value="1"/>
</dbReference>
<comment type="catalytic activity">
    <reaction evidence="15 16">
        <text>heme b + (2E,6E)-farnesyl diphosphate + H2O = Fe(II)-heme o + diphosphate</text>
        <dbReference type="Rhea" id="RHEA:28070"/>
        <dbReference type="ChEBI" id="CHEBI:15377"/>
        <dbReference type="ChEBI" id="CHEBI:33019"/>
        <dbReference type="ChEBI" id="CHEBI:60344"/>
        <dbReference type="ChEBI" id="CHEBI:60530"/>
        <dbReference type="ChEBI" id="CHEBI:175763"/>
        <dbReference type="EC" id="2.5.1.141"/>
    </reaction>
</comment>
<evidence type="ECO:0000256" key="10">
    <source>
        <dbReference type="ARBA" id="ARBA00023133"/>
    </source>
</evidence>
<evidence type="ECO:0000256" key="3">
    <source>
        <dbReference type="ARBA" id="ARBA00004919"/>
    </source>
</evidence>
<dbReference type="InterPro" id="IPR000537">
    <property type="entry name" value="UbiA_prenyltransferase"/>
</dbReference>
<evidence type="ECO:0000256" key="13">
    <source>
        <dbReference type="ARBA" id="ARBA00040810"/>
    </source>
</evidence>
<protein>
    <recommendedName>
        <fullName evidence="13 16">Protoheme IX farnesyltransferase</fullName>
        <ecNumber evidence="5 16">2.5.1.141</ecNumber>
    </recommendedName>
    <alternativeName>
        <fullName evidence="14 16">Heme B farnesyltransferase</fullName>
    </alternativeName>
    <alternativeName>
        <fullName evidence="12 16">Heme O synthase</fullName>
    </alternativeName>
</protein>
<evidence type="ECO:0000256" key="7">
    <source>
        <dbReference type="ARBA" id="ARBA00022679"/>
    </source>
</evidence>
<evidence type="ECO:0000313" key="17">
    <source>
        <dbReference type="EMBL" id="QPC80799.1"/>
    </source>
</evidence>
<name>A0A7S8E5L5_9CHLR</name>
<gene>
    <name evidence="16" type="primary">ctaB</name>
    <name evidence="17" type="ORF">G4Y79_13885</name>
</gene>
<dbReference type="NCBIfam" id="TIGR01473">
    <property type="entry name" value="cyoE_ctaB"/>
    <property type="match status" value="1"/>
</dbReference>
<dbReference type="EC" id="2.5.1.141" evidence="5 16"/>
<dbReference type="Proteomes" id="UP000594468">
    <property type="component" value="Chromosome"/>
</dbReference>
<evidence type="ECO:0000313" key="18">
    <source>
        <dbReference type="Proteomes" id="UP000594468"/>
    </source>
</evidence>
<dbReference type="InterPro" id="IPR030470">
    <property type="entry name" value="UbiA_prenylTrfase_CS"/>
</dbReference>
<comment type="similarity">
    <text evidence="4">In the C-terminal section; belongs to the UbiA prenyltransferase family. Protoheme IX farnesyltransferase subfamily.</text>
</comment>
<dbReference type="FunFam" id="1.10.357.140:FF:000001">
    <property type="entry name" value="Protoheme IX farnesyltransferase"/>
    <property type="match status" value="1"/>
</dbReference>
<evidence type="ECO:0000256" key="11">
    <source>
        <dbReference type="ARBA" id="ARBA00023136"/>
    </source>
</evidence>
<evidence type="ECO:0000256" key="4">
    <source>
        <dbReference type="ARBA" id="ARBA00010223"/>
    </source>
</evidence>
<feature type="transmembrane region" description="Helical" evidence="16">
    <location>
        <begin position="281"/>
        <end position="298"/>
    </location>
</feature>
<evidence type="ECO:0000256" key="1">
    <source>
        <dbReference type="ARBA" id="ARBA00004019"/>
    </source>
</evidence>
<dbReference type="PANTHER" id="PTHR43448">
    <property type="entry name" value="PROTOHEME IX FARNESYLTRANSFERASE, MITOCHONDRIAL"/>
    <property type="match status" value="1"/>
</dbReference>
<feature type="transmembrane region" description="Helical" evidence="16">
    <location>
        <begin position="160"/>
        <end position="184"/>
    </location>
</feature>
<evidence type="ECO:0000256" key="12">
    <source>
        <dbReference type="ARBA" id="ARBA00030253"/>
    </source>
</evidence>
<dbReference type="GO" id="GO:0008495">
    <property type="term" value="F:protoheme IX farnesyltransferase activity"/>
    <property type="evidence" value="ECO:0007669"/>
    <property type="project" value="UniProtKB-UniRule"/>
</dbReference>
<reference evidence="17 18" key="1">
    <citation type="submission" date="2020-02" db="EMBL/GenBank/DDBJ databases">
        <authorList>
            <person name="Zheng R.K."/>
            <person name="Sun C.M."/>
        </authorList>
    </citation>
    <scope>NUCLEOTIDE SEQUENCE [LARGE SCALE GENOMIC DNA]</scope>
    <source>
        <strain evidence="18">rifampicinis</strain>
    </source>
</reference>
<comment type="similarity">
    <text evidence="16">Belongs to the UbiA prenyltransferase family. Protoheme IX farnesyltransferase subfamily.</text>
</comment>
<accession>A0A7S8E5L5</accession>
<keyword evidence="10 16" id="KW-0350">Heme biosynthesis</keyword>
<dbReference type="GO" id="GO:0048034">
    <property type="term" value="P:heme O biosynthetic process"/>
    <property type="evidence" value="ECO:0007669"/>
    <property type="project" value="UniProtKB-UniRule"/>
</dbReference>
<comment type="function">
    <text evidence="1 16">Converts heme B (protoheme IX) to heme O by substitution of the vinyl group on carbon 2 of heme B porphyrin ring with a hydroxyethyl farnesyl side group.</text>
</comment>
<dbReference type="EMBL" id="CP062983">
    <property type="protein sequence ID" value="QPC80799.1"/>
    <property type="molecule type" value="Genomic_DNA"/>
</dbReference>
<dbReference type="GO" id="GO:0005886">
    <property type="term" value="C:plasma membrane"/>
    <property type="evidence" value="ECO:0007669"/>
    <property type="project" value="UniProtKB-SubCell"/>
</dbReference>
<comment type="subcellular location">
    <subcellularLocation>
        <location evidence="2 16">Cell membrane</location>
        <topology evidence="2 16">Multi-pass membrane protein</topology>
    </subcellularLocation>
</comment>
<dbReference type="Gene3D" id="1.10.357.140">
    <property type="entry name" value="UbiA prenyltransferase"/>
    <property type="match status" value="1"/>
</dbReference>
<proteinExistence type="inferred from homology"/>
<keyword evidence="8 16" id="KW-0812">Transmembrane</keyword>
<dbReference type="CDD" id="cd13957">
    <property type="entry name" value="PT_UbiA_Cox10"/>
    <property type="match status" value="1"/>
</dbReference>
<feature type="transmembrane region" description="Helical" evidence="16">
    <location>
        <begin position="248"/>
        <end position="269"/>
    </location>
</feature>
<dbReference type="PANTHER" id="PTHR43448:SF7">
    <property type="entry name" value="4-HYDROXYBENZOATE SOLANESYLTRANSFERASE"/>
    <property type="match status" value="1"/>
</dbReference>